<feature type="compositionally biased region" description="Polar residues" evidence="1">
    <location>
        <begin position="426"/>
        <end position="442"/>
    </location>
</feature>
<dbReference type="KEGG" id="bcom:BAUCODRAFT_142088"/>
<dbReference type="RefSeq" id="XP_007679699.1">
    <property type="nucleotide sequence ID" value="XM_007681509.1"/>
</dbReference>
<feature type="compositionally biased region" description="Acidic residues" evidence="1">
    <location>
        <begin position="253"/>
        <end position="266"/>
    </location>
</feature>
<evidence type="ECO:0000313" key="3">
    <source>
        <dbReference type="Proteomes" id="UP000011761"/>
    </source>
</evidence>
<organism evidence="2 3">
    <name type="scientific">Baudoinia panamericana (strain UAMH 10762)</name>
    <name type="common">Angels' share fungus</name>
    <name type="synonym">Baudoinia compniacensis (strain UAMH 10762)</name>
    <dbReference type="NCBI Taxonomy" id="717646"/>
    <lineage>
        <taxon>Eukaryota</taxon>
        <taxon>Fungi</taxon>
        <taxon>Dikarya</taxon>
        <taxon>Ascomycota</taxon>
        <taxon>Pezizomycotina</taxon>
        <taxon>Dothideomycetes</taxon>
        <taxon>Dothideomycetidae</taxon>
        <taxon>Mycosphaerellales</taxon>
        <taxon>Teratosphaeriaceae</taxon>
        <taxon>Baudoinia</taxon>
    </lineage>
</organism>
<feature type="region of interest" description="Disordered" evidence="1">
    <location>
        <begin position="153"/>
        <end position="613"/>
    </location>
</feature>
<feature type="compositionally biased region" description="Basic and acidic residues" evidence="1">
    <location>
        <begin position="589"/>
        <end position="598"/>
    </location>
</feature>
<proteinExistence type="predicted"/>
<reference evidence="2 3" key="1">
    <citation type="journal article" date="2012" name="PLoS Pathog.">
        <title>Diverse lifestyles and strategies of plant pathogenesis encoded in the genomes of eighteen Dothideomycetes fungi.</title>
        <authorList>
            <person name="Ohm R.A."/>
            <person name="Feau N."/>
            <person name="Henrissat B."/>
            <person name="Schoch C.L."/>
            <person name="Horwitz B.A."/>
            <person name="Barry K.W."/>
            <person name="Condon B.J."/>
            <person name="Copeland A.C."/>
            <person name="Dhillon B."/>
            <person name="Glaser F."/>
            <person name="Hesse C.N."/>
            <person name="Kosti I."/>
            <person name="LaButti K."/>
            <person name="Lindquist E.A."/>
            <person name="Lucas S."/>
            <person name="Salamov A.A."/>
            <person name="Bradshaw R.E."/>
            <person name="Ciuffetti L."/>
            <person name="Hamelin R.C."/>
            <person name="Kema G.H.J."/>
            <person name="Lawrence C."/>
            <person name="Scott J.A."/>
            <person name="Spatafora J.W."/>
            <person name="Turgeon B.G."/>
            <person name="de Wit P.J.G.M."/>
            <person name="Zhong S."/>
            <person name="Goodwin S.B."/>
            <person name="Grigoriev I.V."/>
        </authorList>
    </citation>
    <scope>NUCLEOTIDE SEQUENCE [LARGE SCALE GENOMIC DNA]</scope>
    <source>
        <strain evidence="2 3">UAMH 10762</strain>
    </source>
</reference>
<protein>
    <submittedName>
        <fullName evidence="2">Uncharacterized protein</fullName>
    </submittedName>
</protein>
<dbReference type="EMBL" id="KB445560">
    <property type="protein sequence ID" value="EMC93635.1"/>
    <property type="molecule type" value="Genomic_DNA"/>
</dbReference>
<accession>M2N4J1</accession>
<dbReference type="HOGENOM" id="CLU_410019_0_0_1"/>
<feature type="compositionally biased region" description="Basic and acidic residues" evidence="1">
    <location>
        <begin position="18"/>
        <end position="30"/>
    </location>
</feature>
<feature type="compositionally biased region" description="Basic residues" evidence="1">
    <location>
        <begin position="491"/>
        <end position="501"/>
    </location>
</feature>
<dbReference type="OMA" id="EFESMSH"/>
<dbReference type="Proteomes" id="UP000011761">
    <property type="component" value="Unassembled WGS sequence"/>
</dbReference>
<dbReference type="AlphaFoldDB" id="M2N4J1"/>
<feature type="region of interest" description="Disordered" evidence="1">
    <location>
        <begin position="1"/>
        <end position="139"/>
    </location>
</feature>
<dbReference type="OrthoDB" id="5423493at2759"/>
<feature type="compositionally biased region" description="Polar residues" evidence="1">
    <location>
        <begin position="190"/>
        <end position="207"/>
    </location>
</feature>
<sequence>MARLRSAPIAHRSVGTEAQHERPALREKTNIECAKAPVYDNDGNTEGLVKNSKVRRGRSRGLGQRDTASAGETALMTTDEMAKSDPPPLPNAVANKRPPRMTRKPLRSEAQSTVLESLKRRMEETARKEAGKKDRLPAKRILNPSVSALAIAARTPAVPEQTSASALERSGYDLSPSPPPSGKLSSTTKRSSSVAPTSLLRPQSTPAMDTCVLRKFKRRPRQPSMLTMVQQRTADARPSVANARADYDASVYDLEDSNPDEDDFAPEAEGTPQHLRQAKRRLGESASSRSALNQRSTNAQPPSKKRKSADVSEEPTALPPSQAKRKNSSVPDHALEREISPDGELDAGEMRRPPSVTCSHSPRAARATSEDVLVISSSQSTHPLHGSALVNNDTVLPDGDYIVPSTAQQGTNPAESPSKDLPTDVLQDTGNETAMDPTSSSPAPLEVAPAPHDSEEFADPVTQLSPQPVKQKSKADKPKPIPTATLQSLLPKRRQPPRARHRQSEYDFGSDSGNEDAAELERRNDAATPRAKSGRRNVAGVTAESRESNPCIKAKERRGKASQRPRKSATTQSAHRSAKTYGKAVRLASNKENDGKDFEDVDGEEATDLPEVSMHDVVQSIELEEAKRKFAEVDIWDMEFESLGVDEHRSSSQQWR</sequence>
<evidence type="ECO:0000313" key="2">
    <source>
        <dbReference type="EMBL" id="EMC93635.1"/>
    </source>
</evidence>
<dbReference type="STRING" id="717646.M2N4J1"/>
<feature type="compositionally biased region" description="Polar residues" evidence="1">
    <location>
        <begin position="224"/>
        <end position="233"/>
    </location>
</feature>
<evidence type="ECO:0000256" key="1">
    <source>
        <dbReference type="SAM" id="MobiDB-lite"/>
    </source>
</evidence>
<feature type="compositionally biased region" description="Acidic residues" evidence="1">
    <location>
        <begin position="599"/>
        <end position="608"/>
    </location>
</feature>
<keyword evidence="3" id="KW-1185">Reference proteome</keyword>
<gene>
    <name evidence="2" type="ORF">BAUCODRAFT_142088</name>
</gene>
<feature type="compositionally biased region" description="Polar residues" evidence="1">
    <location>
        <begin position="405"/>
        <end position="415"/>
    </location>
</feature>
<feature type="compositionally biased region" description="Polar residues" evidence="1">
    <location>
        <begin position="285"/>
        <end position="301"/>
    </location>
</feature>
<dbReference type="GeneID" id="19108415"/>
<dbReference type="eggNOG" id="ENOG502SVPD">
    <property type="taxonomic scope" value="Eukaryota"/>
</dbReference>
<feature type="compositionally biased region" description="Basic residues" evidence="1">
    <location>
        <begin position="555"/>
        <end position="567"/>
    </location>
</feature>
<name>M2N4J1_BAUPA</name>
<feature type="compositionally biased region" description="Basic and acidic residues" evidence="1">
    <location>
        <begin position="117"/>
        <end position="137"/>
    </location>
</feature>